<dbReference type="EMBL" id="JAJJMB010006856">
    <property type="protein sequence ID" value="KAI3933373.1"/>
    <property type="molecule type" value="Genomic_DNA"/>
</dbReference>
<proteinExistence type="predicted"/>
<dbReference type="Proteomes" id="UP001202328">
    <property type="component" value="Unassembled WGS sequence"/>
</dbReference>
<accession>A0AAD4XQ96</accession>
<protein>
    <submittedName>
        <fullName evidence="1">Uncharacterized protein</fullName>
    </submittedName>
</protein>
<organism evidence="1 2">
    <name type="scientific">Papaver atlanticum</name>
    <dbReference type="NCBI Taxonomy" id="357466"/>
    <lineage>
        <taxon>Eukaryota</taxon>
        <taxon>Viridiplantae</taxon>
        <taxon>Streptophyta</taxon>
        <taxon>Embryophyta</taxon>
        <taxon>Tracheophyta</taxon>
        <taxon>Spermatophyta</taxon>
        <taxon>Magnoliopsida</taxon>
        <taxon>Ranunculales</taxon>
        <taxon>Papaveraceae</taxon>
        <taxon>Papaveroideae</taxon>
        <taxon>Papaver</taxon>
    </lineage>
</organism>
<dbReference type="AlphaFoldDB" id="A0AAD4XQ96"/>
<sequence length="64" mass="7618">MRKSPKAKGKATKYVDNVPSKKRCSRYEDMRYSRLMEVSHEEVAAKVNKNWIQMLFHILNTMDK</sequence>
<comment type="caution">
    <text evidence="1">The sequence shown here is derived from an EMBL/GenBank/DDBJ whole genome shotgun (WGS) entry which is preliminary data.</text>
</comment>
<keyword evidence="2" id="KW-1185">Reference proteome</keyword>
<reference evidence="1" key="1">
    <citation type="submission" date="2022-04" db="EMBL/GenBank/DDBJ databases">
        <title>A functionally conserved STORR gene fusion in Papaver species that diverged 16.8 million years ago.</title>
        <authorList>
            <person name="Catania T."/>
        </authorList>
    </citation>
    <scope>NUCLEOTIDE SEQUENCE</scope>
    <source>
        <strain evidence="1">S-188037</strain>
    </source>
</reference>
<evidence type="ECO:0000313" key="2">
    <source>
        <dbReference type="Proteomes" id="UP001202328"/>
    </source>
</evidence>
<name>A0AAD4XQ96_9MAGN</name>
<gene>
    <name evidence="1" type="ORF">MKW98_006732</name>
</gene>
<evidence type="ECO:0000313" key="1">
    <source>
        <dbReference type="EMBL" id="KAI3933373.1"/>
    </source>
</evidence>